<reference evidence="1" key="1">
    <citation type="submission" date="2023-10" db="EMBL/GenBank/DDBJ databases">
        <title>Whole genome sequencing of actinobacterial strain Amycolatopsis sp. (BCA-696) identifies the underlying plant growth-promoting genes.</title>
        <authorList>
            <person name="Gandham P."/>
            <person name="Vadla N."/>
            <person name="Saji A."/>
            <person name="Srinivas V."/>
            <person name="Ruperao P."/>
            <person name="Selvanayagam S."/>
            <person name="Saxena R.K."/>
            <person name="Rathore A."/>
            <person name="Gopalakrishnan S."/>
            <person name="Thakur V."/>
        </authorList>
    </citation>
    <scope>NUCLEOTIDE SEQUENCE</scope>
    <source>
        <strain evidence="1">BCA-696</strain>
    </source>
</reference>
<keyword evidence="2" id="KW-1185">Reference proteome</keyword>
<evidence type="ECO:0000313" key="2">
    <source>
        <dbReference type="Proteomes" id="UP001456344"/>
    </source>
</evidence>
<accession>A0ACD5BE34</accession>
<sequence length="101" mass="10340">MGTTVSAASTVFACTTALTRTSPCPPKRAPGKTAQPVARKQPSSPIRAGCAARPRTRAFSITAQRLPTRTSPFSAVSTAPKSTLASAPTRTFPHSTAVGAT</sequence>
<dbReference type="Proteomes" id="UP001456344">
    <property type="component" value="Chromosome"/>
</dbReference>
<protein>
    <submittedName>
        <fullName evidence="1">Uncharacterized protein</fullName>
    </submittedName>
</protein>
<evidence type="ECO:0000313" key="1">
    <source>
        <dbReference type="EMBL" id="WYW17621.1"/>
    </source>
</evidence>
<organism evidence="1 2">
    <name type="scientific">Amycolatopsis coloradensis</name>
    <dbReference type="NCBI Taxonomy" id="76021"/>
    <lineage>
        <taxon>Bacteria</taxon>
        <taxon>Bacillati</taxon>
        <taxon>Actinomycetota</taxon>
        <taxon>Actinomycetes</taxon>
        <taxon>Pseudonocardiales</taxon>
        <taxon>Pseudonocardiaceae</taxon>
        <taxon>Amycolatopsis</taxon>
    </lineage>
</organism>
<name>A0ACD5BE34_9PSEU</name>
<proteinExistence type="predicted"/>
<dbReference type="EMBL" id="CP150484">
    <property type="protein sequence ID" value="WYW17621.1"/>
    <property type="molecule type" value="Genomic_DNA"/>
</dbReference>
<gene>
    <name evidence="1" type="ORF">LCL61_18900</name>
</gene>